<evidence type="ECO:0000313" key="4">
    <source>
        <dbReference type="Proteomes" id="UP000680588"/>
    </source>
</evidence>
<evidence type="ECO:0000256" key="2">
    <source>
        <dbReference type="SAM" id="MobiDB-lite"/>
    </source>
</evidence>
<dbReference type="PANTHER" id="PTHR30006">
    <property type="entry name" value="THIAMINE-BINDING PERIPLASMIC PROTEIN-RELATED"/>
    <property type="match status" value="1"/>
</dbReference>
<gene>
    <name evidence="3" type="ORF">KG104_03540</name>
</gene>
<reference evidence="3" key="1">
    <citation type="submission" date="2021-06" db="EMBL/GenBank/DDBJ databases">
        <title>Novel species in genus Arthrobacter.</title>
        <authorList>
            <person name="Zhang G."/>
        </authorList>
    </citation>
    <scope>NUCLEOTIDE SEQUENCE</scope>
    <source>
        <strain evidence="3">Zg-ZUI122</strain>
    </source>
</reference>
<organism evidence="3 4">
    <name type="scientific">Arthrobacter sunyaminii</name>
    <dbReference type="NCBI Taxonomy" id="2816859"/>
    <lineage>
        <taxon>Bacteria</taxon>
        <taxon>Bacillati</taxon>
        <taxon>Actinomycetota</taxon>
        <taxon>Actinomycetes</taxon>
        <taxon>Micrococcales</taxon>
        <taxon>Micrococcaceae</taxon>
        <taxon>Arthrobacter</taxon>
    </lineage>
</organism>
<feature type="region of interest" description="Disordered" evidence="2">
    <location>
        <begin position="1"/>
        <end position="21"/>
    </location>
</feature>
<accession>A0A975S8M6</accession>
<keyword evidence="4" id="KW-1185">Reference proteome</keyword>
<dbReference type="Pfam" id="PF13343">
    <property type="entry name" value="SBP_bac_6"/>
    <property type="match status" value="1"/>
</dbReference>
<dbReference type="AlphaFoldDB" id="A0A975S8M6"/>
<dbReference type="SUPFAM" id="SSF53850">
    <property type="entry name" value="Periplasmic binding protein-like II"/>
    <property type="match status" value="1"/>
</dbReference>
<sequence>MVKEGAEVDTSNGSLTINGEEIADQETYEAAKGQTLTVYTGYQEANQHVLNEAFTEDTGIKVQYVRDVTNKLSERVLSEAGAGQLGADVLITSDYKVANGFDEAGIWDTFIPAAVEDMPEVQHNDGKFVTFANVPVTFAYNTNNVAEEDAPTSWMDLLDPANAGKIGIVQGSAGGSSIALNRFIQEEVDPDYWTKMAALKPTVYDSGGQRQEALARGELNVATAGTSAVNVAVTEDGAPIQFVVPEEGIVLFSFFAGKTADTKNPEAAEVYLNYALSERGQSVIQQVGDYSVRTDVEPPVAAGRSLPALDSDLVWLMPAEDELKYASDDAALWRSAFGR</sequence>
<dbReference type="KEGG" id="asun:KG104_03540"/>
<evidence type="ECO:0000313" key="3">
    <source>
        <dbReference type="EMBL" id="QWQ37843.1"/>
    </source>
</evidence>
<protein>
    <submittedName>
        <fullName evidence="3">Extracellular solute-binding protein</fullName>
    </submittedName>
</protein>
<evidence type="ECO:0000256" key="1">
    <source>
        <dbReference type="ARBA" id="ARBA00022729"/>
    </source>
</evidence>
<name>A0A975S8M6_9MICC</name>
<keyword evidence="1" id="KW-0732">Signal</keyword>
<dbReference type="Proteomes" id="UP000680588">
    <property type="component" value="Chromosome"/>
</dbReference>
<dbReference type="Gene3D" id="3.40.190.10">
    <property type="entry name" value="Periplasmic binding protein-like II"/>
    <property type="match status" value="2"/>
</dbReference>
<proteinExistence type="predicted"/>
<dbReference type="EMBL" id="CP076456">
    <property type="protein sequence ID" value="QWQ37843.1"/>
    <property type="molecule type" value="Genomic_DNA"/>
</dbReference>